<sequence>MSEELSQDNRHSQITVNNSSMFERASNFEIHDSNFVIGNITNYHMCKLNITSNDTETKIHDWLRAPDCSVNFQTAVDKKTGGTGQWIMDHLEYKNWKESSSVLWIQGKAGSGKTF</sequence>
<dbReference type="OrthoDB" id="7464126at2759"/>
<reference evidence="3" key="1">
    <citation type="journal article" date="2019" name="Environ. Microbiol.">
        <title>Fungal ecological strategies reflected in gene transcription - a case study of two litter decomposers.</title>
        <authorList>
            <person name="Barbi F."/>
            <person name="Kohler A."/>
            <person name="Barry K."/>
            <person name="Baskaran P."/>
            <person name="Daum C."/>
            <person name="Fauchery L."/>
            <person name="Ihrmark K."/>
            <person name="Kuo A."/>
            <person name="LaButti K."/>
            <person name="Lipzen A."/>
            <person name="Morin E."/>
            <person name="Grigoriev I.V."/>
            <person name="Henrissat B."/>
            <person name="Lindahl B."/>
            <person name="Martin F."/>
        </authorList>
    </citation>
    <scope>NUCLEOTIDE SEQUENCE</scope>
    <source>
        <strain evidence="3">JB14</strain>
    </source>
</reference>
<proteinExistence type="predicted"/>
<evidence type="ECO:0000259" key="2">
    <source>
        <dbReference type="Pfam" id="PF24883"/>
    </source>
</evidence>
<dbReference type="InterPro" id="IPR056884">
    <property type="entry name" value="NPHP3-like_N"/>
</dbReference>
<evidence type="ECO:0000313" key="3">
    <source>
        <dbReference type="EMBL" id="KAE9392841.1"/>
    </source>
</evidence>
<protein>
    <recommendedName>
        <fullName evidence="2">Nephrocystin 3-like N-terminal domain-containing protein</fullName>
    </recommendedName>
</protein>
<accession>A0A6A4H425</accession>
<evidence type="ECO:0000256" key="1">
    <source>
        <dbReference type="ARBA" id="ARBA00022737"/>
    </source>
</evidence>
<dbReference type="PANTHER" id="PTHR10039:SF16">
    <property type="entry name" value="GPI INOSITOL-DEACYLASE"/>
    <property type="match status" value="1"/>
</dbReference>
<gene>
    <name evidence="3" type="ORF">BT96DRAFT_924496</name>
</gene>
<dbReference type="Proteomes" id="UP000799118">
    <property type="component" value="Unassembled WGS sequence"/>
</dbReference>
<organism evidence="3 4">
    <name type="scientific">Gymnopus androsaceus JB14</name>
    <dbReference type="NCBI Taxonomy" id="1447944"/>
    <lineage>
        <taxon>Eukaryota</taxon>
        <taxon>Fungi</taxon>
        <taxon>Dikarya</taxon>
        <taxon>Basidiomycota</taxon>
        <taxon>Agaricomycotina</taxon>
        <taxon>Agaricomycetes</taxon>
        <taxon>Agaricomycetidae</taxon>
        <taxon>Agaricales</taxon>
        <taxon>Marasmiineae</taxon>
        <taxon>Omphalotaceae</taxon>
        <taxon>Gymnopus</taxon>
    </lineage>
</organism>
<evidence type="ECO:0000313" key="4">
    <source>
        <dbReference type="Proteomes" id="UP000799118"/>
    </source>
</evidence>
<feature type="domain" description="Nephrocystin 3-like N-terminal" evidence="2">
    <location>
        <begin position="82"/>
        <end position="115"/>
    </location>
</feature>
<name>A0A6A4H425_9AGAR</name>
<dbReference type="EMBL" id="ML769587">
    <property type="protein sequence ID" value="KAE9392841.1"/>
    <property type="molecule type" value="Genomic_DNA"/>
</dbReference>
<keyword evidence="4" id="KW-1185">Reference proteome</keyword>
<keyword evidence="1" id="KW-0677">Repeat</keyword>
<dbReference type="Pfam" id="PF24883">
    <property type="entry name" value="NPHP3_N"/>
    <property type="match status" value="1"/>
</dbReference>
<dbReference type="AlphaFoldDB" id="A0A6A4H425"/>
<feature type="non-terminal residue" evidence="3">
    <location>
        <position position="115"/>
    </location>
</feature>
<dbReference type="PANTHER" id="PTHR10039">
    <property type="entry name" value="AMELOGENIN"/>
    <property type="match status" value="1"/>
</dbReference>